<comment type="caution">
    <text evidence="2">The sequence shown here is derived from an EMBL/GenBank/DDBJ whole genome shotgun (WGS) entry which is preliminary data.</text>
</comment>
<proteinExistence type="predicted"/>
<evidence type="ECO:0000256" key="1">
    <source>
        <dbReference type="SAM" id="Coils"/>
    </source>
</evidence>
<organism evidence="2 3">
    <name type="scientific">Lasius niger</name>
    <name type="common">Black garden ant</name>
    <dbReference type="NCBI Taxonomy" id="67767"/>
    <lineage>
        <taxon>Eukaryota</taxon>
        <taxon>Metazoa</taxon>
        <taxon>Ecdysozoa</taxon>
        <taxon>Arthropoda</taxon>
        <taxon>Hexapoda</taxon>
        <taxon>Insecta</taxon>
        <taxon>Pterygota</taxon>
        <taxon>Neoptera</taxon>
        <taxon>Endopterygota</taxon>
        <taxon>Hymenoptera</taxon>
        <taxon>Apocrita</taxon>
        <taxon>Aculeata</taxon>
        <taxon>Formicoidea</taxon>
        <taxon>Formicidae</taxon>
        <taxon>Formicinae</taxon>
        <taxon>Lasius</taxon>
        <taxon>Lasius</taxon>
    </lineage>
</organism>
<dbReference type="AlphaFoldDB" id="A0A0J7MMD9"/>
<gene>
    <name evidence="2" type="ORF">RF55_25287</name>
</gene>
<reference evidence="2 3" key="1">
    <citation type="submission" date="2015-04" db="EMBL/GenBank/DDBJ databases">
        <title>Lasius niger genome sequencing.</title>
        <authorList>
            <person name="Konorov E.A."/>
            <person name="Nikitin M.A."/>
            <person name="Kirill M.V."/>
            <person name="Chang P."/>
        </authorList>
    </citation>
    <scope>NUCLEOTIDE SEQUENCE [LARGE SCALE GENOMIC DNA]</scope>
    <source>
        <tissue evidence="2">Whole</tissue>
    </source>
</reference>
<dbReference type="OrthoDB" id="7543142at2759"/>
<dbReference type="EMBL" id="LBMM01031928">
    <property type="protein sequence ID" value="KMQ81760.1"/>
    <property type="molecule type" value="Genomic_DNA"/>
</dbReference>
<dbReference type="PaxDb" id="67767-A0A0J7MMD9"/>
<name>A0A0J7MMD9_LASNI</name>
<protein>
    <submittedName>
        <fullName evidence="2">Muscle-specific protein</fullName>
    </submittedName>
</protein>
<sequence length="96" mass="11132">MEEASENAQFMAGSTIPHQIKSLQLQVINYMLEQTVTQKDALLSKLQDEVDTYKFIMKMMQANNNKALTKYEALKEKQNMLEKELRAKSEKVNCMI</sequence>
<evidence type="ECO:0000313" key="2">
    <source>
        <dbReference type="EMBL" id="KMQ81760.1"/>
    </source>
</evidence>
<keyword evidence="3" id="KW-1185">Reference proteome</keyword>
<feature type="coiled-coil region" evidence="1">
    <location>
        <begin position="57"/>
        <end position="91"/>
    </location>
</feature>
<dbReference type="Proteomes" id="UP000036403">
    <property type="component" value="Unassembled WGS sequence"/>
</dbReference>
<evidence type="ECO:0000313" key="3">
    <source>
        <dbReference type="Proteomes" id="UP000036403"/>
    </source>
</evidence>
<keyword evidence="1" id="KW-0175">Coiled coil</keyword>
<accession>A0A0J7MMD9</accession>